<dbReference type="GO" id="GO:0000433">
    <property type="term" value="P:carbon catabolite repression of transcription from RNA polymerase II promoter by glucose"/>
    <property type="evidence" value="ECO:0007669"/>
    <property type="project" value="TreeGrafter"/>
</dbReference>
<dbReference type="Proteomes" id="UP000000709">
    <property type="component" value="Unassembled WGS sequence"/>
</dbReference>
<evidence type="ECO:0000313" key="17">
    <source>
        <dbReference type="EMBL" id="EGW32261.1"/>
    </source>
</evidence>
<accession>G3APU0</accession>
<evidence type="ECO:0000256" key="2">
    <source>
        <dbReference type="ARBA" id="ARBA00022491"/>
    </source>
</evidence>
<evidence type="ECO:0000256" key="8">
    <source>
        <dbReference type="ARBA" id="ARBA00023125"/>
    </source>
</evidence>
<evidence type="ECO:0000256" key="13">
    <source>
        <dbReference type="ARBA" id="ARBA00068528"/>
    </source>
</evidence>
<feature type="region of interest" description="Disordered" evidence="15">
    <location>
        <begin position="343"/>
        <end position="369"/>
    </location>
</feature>
<dbReference type="Gene3D" id="3.30.160.60">
    <property type="entry name" value="Classic Zinc Finger"/>
    <property type="match status" value="2"/>
</dbReference>
<keyword evidence="4" id="KW-0677">Repeat</keyword>
<keyword evidence="3" id="KW-0479">Metal-binding</keyword>
<dbReference type="FunCoup" id="G3APU0">
    <property type="interactions" value="1235"/>
</dbReference>
<keyword evidence="18" id="KW-1185">Reference proteome</keyword>
<dbReference type="STRING" id="619300.G3APU0"/>
<dbReference type="PANTHER" id="PTHR47428:SF1">
    <property type="entry name" value="REGULATORY PROTEIN MIG1-RELATED"/>
    <property type="match status" value="1"/>
</dbReference>
<keyword evidence="5 14" id="KW-0863">Zinc-finger</keyword>
<proteinExistence type="inferred from homology"/>
<keyword evidence="9" id="KW-0804">Transcription</keyword>
<dbReference type="PANTHER" id="PTHR47428">
    <property type="entry name" value="REGULATORY PROTEIN MIG1-RELATED"/>
    <property type="match status" value="1"/>
</dbReference>
<evidence type="ECO:0000256" key="10">
    <source>
        <dbReference type="ARBA" id="ARBA00023242"/>
    </source>
</evidence>
<keyword evidence="8" id="KW-0238">DNA-binding</keyword>
<feature type="region of interest" description="Disordered" evidence="15">
    <location>
        <begin position="244"/>
        <end position="264"/>
    </location>
</feature>
<keyword evidence="6" id="KW-0862">Zinc</keyword>
<feature type="domain" description="C2H2-type" evidence="16">
    <location>
        <begin position="15"/>
        <end position="42"/>
    </location>
</feature>
<dbReference type="PROSITE" id="PS50157">
    <property type="entry name" value="ZINC_FINGER_C2H2_2"/>
    <property type="match status" value="2"/>
</dbReference>
<evidence type="ECO:0000256" key="9">
    <source>
        <dbReference type="ARBA" id="ARBA00023163"/>
    </source>
</evidence>
<feature type="domain" description="C2H2-type" evidence="16">
    <location>
        <begin position="43"/>
        <end position="72"/>
    </location>
</feature>
<gene>
    <name evidence="17" type="ORF">SPAPADRAFT_61343</name>
</gene>
<evidence type="ECO:0000256" key="14">
    <source>
        <dbReference type="PROSITE-ProRule" id="PRU00042"/>
    </source>
</evidence>
<dbReference type="SMART" id="SM00355">
    <property type="entry name" value="ZnF_C2H2"/>
    <property type="match status" value="2"/>
</dbReference>
<dbReference type="Pfam" id="PF00096">
    <property type="entry name" value="zf-C2H2"/>
    <property type="match status" value="2"/>
</dbReference>
<dbReference type="InterPro" id="IPR051007">
    <property type="entry name" value="creA/MIG_C2H2-ZnF"/>
</dbReference>
<dbReference type="RefSeq" id="XP_007375537.1">
    <property type="nucleotide sequence ID" value="XM_007375475.1"/>
</dbReference>
<keyword evidence="7" id="KW-0805">Transcription regulation</keyword>
<evidence type="ECO:0000256" key="15">
    <source>
        <dbReference type="SAM" id="MobiDB-lite"/>
    </source>
</evidence>
<dbReference type="FunFam" id="3.30.160.60:FF:000152">
    <property type="entry name" value="DNA-binding protein creA"/>
    <property type="match status" value="1"/>
</dbReference>
<dbReference type="EMBL" id="GL996502">
    <property type="protein sequence ID" value="EGW32261.1"/>
    <property type="molecule type" value="Genomic_DNA"/>
</dbReference>
<evidence type="ECO:0000256" key="3">
    <source>
        <dbReference type="ARBA" id="ARBA00022723"/>
    </source>
</evidence>
<evidence type="ECO:0000256" key="7">
    <source>
        <dbReference type="ARBA" id="ARBA00023015"/>
    </source>
</evidence>
<dbReference type="eggNOG" id="KOG1721">
    <property type="taxonomic scope" value="Eukaryota"/>
</dbReference>
<evidence type="ECO:0000256" key="5">
    <source>
        <dbReference type="ARBA" id="ARBA00022771"/>
    </source>
</evidence>
<dbReference type="FunFam" id="3.30.160.60:FF:000089">
    <property type="entry name" value="DNA-binding protein creA"/>
    <property type="match status" value="1"/>
</dbReference>
<comment type="similarity">
    <text evidence="11">Belongs to the creA/MIG C2H2-type zinc-finger protein family.</text>
</comment>
<feature type="region of interest" description="Disordered" evidence="15">
    <location>
        <begin position="198"/>
        <end position="217"/>
    </location>
</feature>
<keyword evidence="2" id="KW-0678">Repressor</keyword>
<feature type="compositionally biased region" description="Polar residues" evidence="15">
    <location>
        <begin position="343"/>
        <end position="358"/>
    </location>
</feature>
<dbReference type="GO" id="GO:0005737">
    <property type="term" value="C:cytoplasm"/>
    <property type="evidence" value="ECO:0007669"/>
    <property type="project" value="TreeGrafter"/>
</dbReference>
<feature type="compositionally biased region" description="Polar residues" evidence="15">
    <location>
        <begin position="244"/>
        <end position="255"/>
    </location>
</feature>
<keyword evidence="10" id="KW-0539">Nucleus</keyword>
<comment type="function">
    <text evidence="12">Involved in glucose repression of glucose metabolism genes.</text>
</comment>
<dbReference type="SUPFAM" id="SSF57667">
    <property type="entry name" value="beta-beta-alpha zinc fingers"/>
    <property type="match status" value="1"/>
</dbReference>
<name>G3APU0_SPAPN</name>
<comment type="subcellular location">
    <subcellularLocation>
        <location evidence="1">Nucleus</location>
    </subcellularLocation>
</comment>
<evidence type="ECO:0000313" key="18">
    <source>
        <dbReference type="Proteomes" id="UP000000709"/>
    </source>
</evidence>
<dbReference type="HOGENOM" id="CLU_027078_0_0_1"/>
<evidence type="ECO:0000256" key="4">
    <source>
        <dbReference type="ARBA" id="ARBA00022737"/>
    </source>
</evidence>
<dbReference type="GO" id="GO:0000978">
    <property type="term" value="F:RNA polymerase II cis-regulatory region sequence-specific DNA binding"/>
    <property type="evidence" value="ECO:0007669"/>
    <property type="project" value="TreeGrafter"/>
</dbReference>
<evidence type="ECO:0000256" key="6">
    <source>
        <dbReference type="ARBA" id="ARBA00022833"/>
    </source>
</evidence>
<dbReference type="GO" id="GO:0005634">
    <property type="term" value="C:nucleus"/>
    <property type="evidence" value="ECO:0007669"/>
    <property type="project" value="UniProtKB-SubCell"/>
</dbReference>
<dbReference type="OMA" id="NKDDRPY"/>
<evidence type="ECO:0000256" key="12">
    <source>
        <dbReference type="ARBA" id="ARBA00056233"/>
    </source>
</evidence>
<dbReference type="OrthoDB" id="654211at2759"/>
<dbReference type="KEGG" id="spaa:SPAPADRAFT_61343"/>
<dbReference type="InParanoid" id="G3APU0"/>
<dbReference type="GO" id="GO:0008270">
    <property type="term" value="F:zinc ion binding"/>
    <property type="evidence" value="ECO:0007669"/>
    <property type="project" value="UniProtKB-KW"/>
</dbReference>
<dbReference type="AlphaFoldDB" id="G3APU0"/>
<dbReference type="InterPro" id="IPR036236">
    <property type="entry name" value="Znf_C2H2_sf"/>
</dbReference>
<protein>
    <recommendedName>
        <fullName evidence="13">Regulatory protein MIG1</fullName>
    </recommendedName>
</protein>
<dbReference type="PROSITE" id="PS00028">
    <property type="entry name" value="ZINC_FINGER_C2H2_1"/>
    <property type="match status" value="2"/>
</dbReference>
<organism evidence="18">
    <name type="scientific">Spathaspora passalidarum (strain NRRL Y-27907 / 11-Y1)</name>
    <dbReference type="NCBI Taxonomy" id="619300"/>
    <lineage>
        <taxon>Eukaryota</taxon>
        <taxon>Fungi</taxon>
        <taxon>Dikarya</taxon>
        <taxon>Ascomycota</taxon>
        <taxon>Saccharomycotina</taxon>
        <taxon>Pichiomycetes</taxon>
        <taxon>Debaryomycetaceae</taxon>
        <taxon>Spathaspora</taxon>
    </lineage>
</organism>
<dbReference type="InterPro" id="IPR013087">
    <property type="entry name" value="Znf_C2H2_type"/>
</dbReference>
<sequence>MMQTKEKKNKEDRPYKCTFCEKAFHRLEHQTRHIRTHTGEKPHACTFTGCTKRFSRSDELTRHLRIHNNPTNRKRKNKNEVVNVVEPIPIGYQQQPNGYPVYFVPQPNGYMQPVVPQPQPGQMMPIQVQPIHMQPQQLQQPQISRPQSAQAIPIPNHYKQQGTAVFSLPSSPTNFVQPQQPYPQQQVQQHLASTRPMNMSRTTSSEGLKLPPLNHSPPTRLISVESNSSIGSINNSSGVFSQASSTSHSLGTSPETAYPPTVGATTPSFTNLNDYFSSKNTRIFNASSTSLSSLTSKLRVSNSSNNLTALPRMITPLNKSSSQSSKITKQQSSTSLNLEFFQQSQFRKSRPNSPTMGSKRQVPTGPTTQQAPFVISPNDTPLQTPIQSPHLRPASAAPPSTGFDRLLIAEATEKLASIANKGTTLPPIRSVLSFTSLKDYPEPVVQDKKMNLNNILQ</sequence>
<evidence type="ECO:0000259" key="16">
    <source>
        <dbReference type="PROSITE" id="PS50157"/>
    </source>
</evidence>
<reference evidence="17 18" key="1">
    <citation type="journal article" date="2011" name="Proc. Natl. Acad. Sci. U.S.A.">
        <title>Comparative genomics of xylose-fermenting fungi for enhanced biofuel production.</title>
        <authorList>
            <person name="Wohlbach D.J."/>
            <person name="Kuo A."/>
            <person name="Sato T.K."/>
            <person name="Potts K.M."/>
            <person name="Salamov A.A."/>
            <person name="LaButti K.M."/>
            <person name="Sun H."/>
            <person name="Clum A."/>
            <person name="Pangilinan J.L."/>
            <person name="Lindquist E.A."/>
            <person name="Lucas S."/>
            <person name="Lapidus A."/>
            <person name="Jin M."/>
            <person name="Gunawan C."/>
            <person name="Balan V."/>
            <person name="Dale B.E."/>
            <person name="Jeffries T.W."/>
            <person name="Zinkel R."/>
            <person name="Barry K.W."/>
            <person name="Grigoriev I.V."/>
            <person name="Gasch A.P."/>
        </authorList>
    </citation>
    <scope>NUCLEOTIDE SEQUENCE [LARGE SCALE GENOMIC DNA]</scope>
    <source>
        <strain evidence="18">NRRL Y-27907 / 11-Y1</strain>
    </source>
</reference>
<evidence type="ECO:0000256" key="1">
    <source>
        <dbReference type="ARBA" id="ARBA00004123"/>
    </source>
</evidence>
<evidence type="ECO:0000256" key="11">
    <source>
        <dbReference type="ARBA" id="ARBA00038023"/>
    </source>
</evidence>
<dbReference type="GeneID" id="18873851"/>